<dbReference type="InterPro" id="IPR002372">
    <property type="entry name" value="PQQ_rpt_dom"/>
</dbReference>
<protein>
    <submittedName>
        <fullName evidence="7">Serine/threonine protein kinase</fullName>
    </submittedName>
</protein>
<sequence length="699" mass="72757">MPLNTGDPGAIGEYVLVDRLGTGGMGAVFLGRSESGRQVAVKVVHAQYADDPQFRTRFRQEIEAARRVSGAFTASVVDADPDADRPWMATLYVPGSNLAGLVDRDGPLGGARLRALALGLAEALRDIHRAGVVHRDLKPANVLMAEDGPRVIDFGISRAAGNEPLTVTGSVIGTPPFMSPEQLRSPREVTPASDIFSLGSLLAYAATGHGPFDADTPYMAGYQVMYEPPRLDLVAEPLRGIVARCLDKDPAARPALPELRELFRALPDELQPLPADVVTGGRKPATMAAVEPRTHAQTEPRQRGRRVLTVLGAAVAVTGLTVAGVFALGGSYGPTAAHTASLPAGWRAWRTTLRHEVSAEAAPAIWGTPGCVTGGGDLYCGGEGFTLAKIDPATGRVKWRAGDTSQYVTPYGVRDGLVYVPVWVGGGWKVAALDTADGKRRWLADNPQDHPALLFGGGLLTATGDARGFVAYDTAGKELWRSGVPSYCLPTVAGGVPYAECATGNDVVRGPVTLQRLDPADGTARKLATLPAGATGLGASGGQLLYVAPGTSGQRFTALLRVDPDTGAVRRQTLAHPVNVAGGTPTLLDGTVYFTGTNGTVTAVSAADGKRLWQRATGLENLSAPVLSAAYGRVYLATRIGSVLALDRGSGAELWRTTALDSTGVQAGDGMDGAAGVLLVKDAIVAMAGFTALSVNPDQ</sequence>
<evidence type="ECO:0000313" key="7">
    <source>
        <dbReference type="EMBL" id="TKA09564.1"/>
    </source>
</evidence>
<evidence type="ECO:0000313" key="8">
    <source>
        <dbReference type="Proteomes" id="UP000305778"/>
    </source>
</evidence>
<dbReference type="PROSITE" id="PS50011">
    <property type="entry name" value="PROTEIN_KINASE_DOM"/>
    <property type="match status" value="1"/>
</dbReference>
<dbReference type="InterPro" id="IPR008271">
    <property type="entry name" value="Ser/Thr_kinase_AS"/>
</dbReference>
<dbReference type="Proteomes" id="UP000305778">
    <property type="component" value="Unassembled WGS sequence"/>
</dbReference>
<dbReference type="InterPro" id="IPR017441">
    <property type="entry name" value="Protein_kinase_ATP_BS"/>
</dbReference>
<evidence type="ECO:0000259" key="6">
    <source>
        <dbReference type="PROSITE" id="PS50011"/>
    </source>
</evidence>
<feature type="binding site" evidence="5">
    <location>
        <position position="42"/>
    </location>
    <ligand>
        <name>ATP</name>
        <dbReference type="ChEBI" id="CHEBI:30616"/>
    </ligand>
</feature>
<dbReference type="SUPFAM" id="SSF50998">
    <property type="entry name" value="Quinoprotein alcohol dehydrogenase-like"/>
    <property type="match status" value="1"/>
</dbReference>
<dbReference type="InterPro" id="IPR011047">
    <property type="entry name" value="Quinoprotein_ADH-like_sf"/>
</dbReference>
<proteinExistence type="predicted"/>
<evidence type="ECO:0000256" key="1">
    <source>
        <dbReference type="ARBA" id="ARBA00022679"/>
    </source>
</evidence>
<keyword evidence="7" id="KW-0723">Serine/threonine-protein kinase</keyword>
<keyword evidence="2 5" id="KW-0547">Nucleotide-binding</keyword>
<dbReference type="Gene3D" id="3.30.200.20">
    <property type="entry name" value="Phosphorylase Kinase, domain 1"/>
    <property type="match status" value="1"/>
</dbReference>
<dbReference type="SUPFAM" id="SSF56112">
    <property type="entry name" value="Protein kinase-like (PK-like)"/>
    <property type="match status" value="1"/>
</dbReference>
<keyword evidence="1" id="KW-0808">Transferase</keyword>
<dbReference type="PANTHER" id="PTHR43289:SF34">
    <property type="entry name" value="SERINE_THREONINE-PROTEIN KINASE YBDM-RELATED"/>
    <property type="match status" value="1"/>
</dbReference>
<feature type="domain" description="Protein kinase" evidence="6">
    <location>
        <begin position="14"/>
        <end position="263"/>
    </location>
</feature>
<dbReference type="OrthoDB" id="9762169at2"/>
<keyword evidence="4 5" id="KW-0067">ATP-binding</keyword>
<dbReference type="InterPro" id="IPR015943">
    <property type="entry name" value="WD40/YVTN_repeat-like_dom_sf"/>
</dbReference>
<gene>
    <name evidence="7" type="ORF">FCI23_22285</name>
</gene>
<dbReference type="InterPro" id="IPR000719">
    <property type="entry name" value="Prot_kinase_dom"/>
</dbReference>
<dbReference type="Pfam" id="PF13360">
    <property type="entry name" value="PQQ_2"/>
    <property type="match status" value="2"/>
</dbReference>
<organism evidence="7 8">
    <name type="scientific">Actinacidiphila oryziradicis</name>
    <dbReference type="NCBI Taxonomy" id="2571141"/>
    <lineage>
        <taxon>Bacteria</taxon>
        <taxon>Bacillati</taxon>
        <taxon>Actinomycetota</taxon>
        <taxon>Actinomycetes</taxon>
        <taxon>Kitasatosporales</taxon>
        <taxon>Streptomycetaceae</taxon>
        <taxon>Actinacidiphila</taxon>
    </lineage>
</organism>
<dbReference type="Pfam" id="PF00069">
    <property type="entry name" value="Pkinase"/>
    <property type="match status" value="1"/>
</dbReference>
<dbReference type="Gene3D" id="2.130.10.10">
    <property type="entry name" value="YVTN repeat-like/Quinoprotein amine dehydrogenase"/>
    <property type="match status" value="1"/>
</dbReference>
<evidence type="ECO:0000256" key="2">
    <source>
        <dbReference type="ARBA" id="ARBA00022741"/>
    </source>
</evidence>
<dbReference type="PROSITE" id="PS00108">
    <property type="entry name" value="PROTEIN_KINASE_ST"/>
    <property type="match status" value="1"/>
</dbReference>
<dbReference type="GO" id="GO:0005524">
    <property type="term" value="F:ATP binding"/>
    <property type="evidence" value="ECO:0007669"/>
    <property type="project" value="UniProtKB-UniRule"/>
</dbReference>
<accession>A0A4U0SIK6</accession>
<dbReference type="Gene3D" id="2.40.10.480">
    <property type="match status" value="1"/>
</dbReference>
<dbReference type="PROSITE" id="PS00107">
    <property type="entry name" value="PROTEIN_KINASE_ATP"/>
    <property type="match status" value="1"/>
</dbReference>
<dbReference type="InterPro" id="IPR011009">
    <property type="entry name" value="Kinase-like_dom_sf"/>
</dbReference>
<keyword evidence="8" id="KW-1185">Reference proteome</keyword>
<dbReference type="GO" id="GO:0004674">
    <property type="term" value="F:protein serine/threonine kinase activity"/>
    <property type="evidence" value="ECO:0007669"/>
    <property type="project" value="UniProtKB-KW"/>
</dbReference>
<evidence type="ECO:0000256" key="5">
    <source>
        <dbReference type="PROSITE-ProRule" id="PRU10141"/>
    </source>
</evidence>
<keyword evidence="3 7" id="KW-0418">Kinase</keyword>
<dbReference type="PANTHER" id="PTHR43289">
    <property type="entry name" value="MITOGEN-ACTIVATED PROTEIN KINASE KINASE KINASE 20-RELATED"/>
    <property type="match status" value="1"/>
</dbReference>
<dbReference type="InterPro" id="IPR018391">
    <property type="entry name" value="PQQ_b-propeller_rpt"/>
</dbReference>
<dbReference type="RefSeq" id="WP_136725693.1">
    <property type="nucleotide sequence ID" value="NZ_SUMC01000021.1"/>
</dbReference>
<comment type="caution">
    <text evidence="7">The sequence shown here is derived from an EMBL/GenBank/DDBJ whole genome shotgun (WGS) entry which is preliminary data.</text>
</comment>
<name>A0A4U0SIK6_9ACTN</name>
<evidence type="ECO:0000256" key="4">
    <source>
        <dbReference type="ARBA" id="ARBA00022840"/>
    </source>
</evidence>
<evidence type="ECO:0000256" key="3">
    <source>
        <dbReference type="ARBA" id="ARBA00022777"/>
    </source>
</evidence>
<dbReference type="Gene3D" id="1.10.510.10">
    <property type="entry name" value="Transferase(Phosphotransferase) domain 1"/>
    <property type="match status" value="1"/>
</dbReference>
<dbReference type="AlphaFoldDB" id="A0A4U0SIK6"/>
<reference evidence="7 8" key="1">
    <citation type="submission" date="2019-04" db="EMBL/GenBank/DDBJ databases">
        <title>Streptomyces oryziradicis sp. nov., a novel actinomycete isolated from rhizosphere soil of rice (Oryza sativa L.).</title>
        <authorList>
            <person name="Li C."/>
        </authorList>
    </citation>
    <scope>NUCLEOTIDE SEQUENCE [LARGE SCALE GENOMIC DNA]</scope>
    <source>
        <strain evidence="7 8">NEAU-C40</strain>
    </source>
</reference>
<dbReference type="SMART" id="SM00220">
    <property type="entry name" value="S_TKc"/>
    <property type="match status" value="1"/>
</dbReference>
<dbReference type="EMBL" id="SUMC01000021">
    <property type="protein sequence ID" value="TKA09564.1"/>
    <property type="molecule type" value="Genomic_DNA"/>
</dbReference>
<dbReference type="CDD" id="cd14014">
    <property type="entry name" value="STKc_PknB_like"/>
    <property type="match status" value="1"/>
</dbReference>
<dbReference type="SMART" id="SM00564">
    <property type="entry name" value="PQQ"/>
    <property type="match status" value="5"/>
</dbReference>